<dbReference type="PROSITE" id="PS51076">
    <property type="entry name" value="MH2"/>
    <property type="match status" value="1"/>
</dbReference>
<dbReference type="GO" id="GO:0071144">
    <property type="term" value="C:heteromeric SMAD protein complex"/>
    <property type="evidence" value="ECO:0007669"/>
    <property type="project" value="TreeGrafter"/>
</dbReference>
<evidence type="ECO:0000313" key="4">
    <source>
        <dbReference type="EMBL" id="AFK29380.1"/>
    </source>
</evidence>
<dbReference type="InterPro" id="IPR013790">
    <property type="entry name" value="Dwarfin"/>
</dbReference>
<accession>I3RSU2</accession>
<dbReference type="PANTHER" id="PTHR13703:SF54">
    <property type="entry name" value="MOTHERS AGAINST DECAPENTAPLEGIC HOMOLOG"/>
    <property type="match status" value="1"/>
</dbReference>
<dbReference type="InterPro" id="IPR001132">
    <property type="entry name" value="SMAD_dom_Dwarfin-type"/>
</dbReference>
<evidence type="ECO:0000256" key="2">
    <source>
        <dbReference type="ARBA" id="ARBA00023163"/>
    </source>
</evidence>
<dbReference type="GO" id="GO:0009653">
    <property type="term" value="P:anatomical structure morphogenesis"/>
    <property type="evidence" value="ECO:0007669"/>
    <property type="project" value="TreeGrafter"/>
</dbReference>
<dbReference type="GO" id="GO:0030154">
    <property type="term" value="P:cell differentiation"/>
    <property type="evidence" value="ECO:0007669"/>
    <property type="project" value="TreeGrafter"/>
</dbReference>
<dbReference type="SUPFAM" id="SSF49879">
    <property type="entry name" value="SMAD/FHA domain"/>
    <property type="match status" value="1"/>
</dbReference>
<evidence type="ECO:0000256" key="1">
    <source>
        <dbReference type="ARBA" id="ARBA00023015"/>
    </source>
</evidence>
<keyword evidence="2" id="KW-0804">Transcription</keyword>
<dbReference type="InterPro" id="IPR017855">
    <property type="entry name" value="SMAD-like_dom_sf"/>
</dbReference>
<feature type="domain" description="MH2" evidence="3">
    <location>
        <begin position="1"/>
        <end position="182"/>
    </location>
</feature>
<dbReference type="GO" id="GO:0140416">
    <property type="term" value="F:transcription regulator inhibitor activity"/>
    <property type="evidence" value="ECO:0007669"/>
    <property type="project" value="TreeGrafter"/>
</dbReference>
<dbReference type="GO" id="GO:0070411">
    <property type="term" value="F:I-SMAD binding"/>
    <property type="evidence" value="ECO:0007669"/>
    <property type="project" value="TreeGrafter"/>
</dbReference>
<dbReference type="EMBL" id="JQ278720">
    <property type="protein sequence ID" value="AFK29380.1"/>
    <property type="molecule type" value="mRNA"/>
</dbReference>
<name>I3RSU2_SCHMD</name>
<dbReference type="GO" id="GO:0006357">
    <property type="term" value="P:regulation of transcription by RNA polymerase II"/>
    <property type="evidence" value="ECO:0007669"/>
    <property type="project" value="TreeGrafter"/>
</dbReference>
<dbReference type="Gene3D" id="2.60.200.10">
    <property type="match status" value="1"/>
</dbReference>
<dbReference type="SMART" id="SM00524">
    <property type="entry name" value="DWB"/>
    <property type="match status" value="1"/>
</dbReference>
<dbReference type="AlphaFoldDB" id="I3RSU2"/>
<sequence>MLSKLKIEIRKHIDQKHNDKEDKTKQISWCRIELWNNNNVNLSAYIYEKLVPLPVPHDRLWLELDESGNVLIHNKESKPVFISSTTLQENAFSSGKWPVVRVAPGQSVTAFNKKLFAHLLQSETETRPGQLSLLHSAVIHISPQKGWGPGYQRVQFIQCPVRYEIWLSLQGVYLIRGAEKIN</sequence>
<evidence type="ECO:0000259" key="3">
    <source>
        <dbReference type="PROSITE" id="PS51076"/>
    </source>
</evidence>
<dbReference type="PANTHER" id="PTHR13703">
    <property type="entry name" value="SMAD"/>
    <property type="match status" value="1"/>
</dbReference>
<proteinExistence type="evidence at transcript level"/>
<dbReference type="Pfam" id="PF03166">
    <property type="entry name" value="MH2"/>
    <property type="match status" value="1"/>
</dbReference>
<protein>
    <submittedName>
        <fullName evidence="4">SMED-SMAD6/7-2</fullName>
    </submittedName>
</protein>
<dbReference type="InterPro" id="IPR008984">
    <property type="entry name" value="SMAD_FHA_dom_sf"/>
</dbReference>
<organism evidence="4">
    <name type="scientific">Schmidtea mediterranea</name>
    <name type="common">Freshwater planarian flatworm</name>
    <dbReference type="NCBI Taxonomy" id="79327"/>
    <lineage>
        <taxon>Eukaryota</taxon>
        <taxon>Metazoa</taxon>
        <taxon>Spiralia</taxon>
        <taxon>Lophotrochozoa</taxon>
        <taxon>Platyhelminthes</taxon>
        <taxon>Rhabditophora</taxon>
        <taxon>Seriata</taxon>
        <taxon>Tricladida</taxon>
        <taxon>Continenticola</taxon>
        <taxon>Geoplanoidea</taxon>
        <taxon>Dugesiidae</taxon>
        <taxon>Schmidtea</taxon>
    </lineage>
</organism>
<keyword evidence="1" id="KW-0805">Transcription regulation</keyword>
<reference evidence="4" key="1">
    <citation type="journal article" date="2012" name="Int. J. Dev. Biol.">
        <title>Inhibitory Smads and bone morphogenetic protein (BMP) modulate anterior photoreceptor cell number during planarian eye regeneration.</title>
        <authorList>
            <person name="Gonzalez-Sastre A."/>
            <person name="Molina M.D."/>
            <person name="Salo E."/>
        </authorList>
    </citation>
    <scope>NUCLEOTIDE SEQUENCE</scope>
</reference>
<dbReference type="GO" id="GO:0060395">
    <property type="term" value="P:SMAD protein signal transduction"/>
    <property type="evidence" value="ECO:0007669"/>
    <property type="project" value="TreeGrafter"/>
</dbReference>